<dbReference type="SUPFAM" id="SSF47336">
    <property type="entry name" value="ACP-like"/>
    <property type="match status" value="1"/>
</dbReference>
<dbReference type="PROSITE" id="PS00012">
    <property type="entry name" value="PHOSPHOPANTETHEINE"/>
    <property type="match status" value="1"/>
</dbReference>
<comment type="subcellular location">
    <subcellularLocation>
        <location evidence="7">Cytoplasm</location>
    </subcellularLocation>
</comment>
<keyword evidence="7" id="KW-0963">Cytoplasm</keyword>
<evidence type="ECO:0000256" key="1">
    <source>
        <dbReference type="ARBA" id="ARBA00022450"/>
    </source>
</evidence>
<dbReference type="Proteomes" id="UP000294927">
    <property type="component" value="Unassembled WGS sequence"/>
</dbReference>
<evidence type="ECO:0000256" key="7">
    <source>
        <dbReference type="HAMAP-Rule" id="MF_01217"/>
    </source>
</evidence>
<dbReference type="InterPro" id="IPR003231">
    <property type="entry name" value="ACP"/>
</dbReference>
<name>A0A4V6Q6H4_9PSEU</name>
<keyword evidence="10" id="KW-1185">Reference proteome</keyword>
<evidence type="ECO:0000256" key="2">
    <source>
        <dbReference type="ARBA" id="ARBA00022516"/>
    </source>
</evidence>
<dbReference type="InterPro" id="IPR009081">
    <property type="entry name" value="PP-bd_ACP"/>
</dbReference>
<dbReference type="Gene3D" id="1.10.1200.10">
    <property type="entry name" value="ACP-like"/>
    <property type="match status" value="1"/>
</dbReference>
<comment type="function">
    <text evidence="7">Carrier of the growing fatty acid chain in fatty acid biosynthesis.</text>
</comment>
<dbReference type="PROSITE" id="PS50075">
    <property type="entry name" value="CARRIER"/>
    <property type="match status" value="1"/>
</dbReference>
<dbReference type="RefSeq" id="WP_133908990.1">
    <property type="nucleotide sequence ID" value="NZ_SOCP01000028.1"/>
</dbReference>
<evidence type="ECO:0000256" key="6">
    <source>
        <dbReference type="ARBA" id="ARBA00023160"/>
    </source>
</evidence>
<keyword evidence="5 7" id="KW-0443">Lipid metabolism</keyword>
<feature type="domain" description="Carrier" evidence="8">
    <location>
        <begin position="1"/>
        <end position="80"/>
    </location>
</feature>
<evidence type="ECO:0000256" key="3">
    <source>
        <dbReference type="ARBA" id="ARBA00022553"/>
    </source>
</evidence>
<sequence length="94" mass="10193">MSTSDTVRSILVSKVYVEVPINEMDDDAGLRDDFGVDSLGFVELRAQLEDTFGIEIEDDDFNADNFSTIANIVGYVDRVKNGDAVGAPSTAQNT</sequence>
<dbReference type="UniPathway" id="UPA00094"/>
<dbReference type="GO" id="GO:0000036">
    <property type="term" value="F:acyl carrier activity"/>
    <property type="evidence" value="ECO:0007669"/>
    <property type="project" value="UniProtKB-UniRule"/>
</dbReference>
<dbReference type="InterPro" id="IPR006162">
    <property type="entry name" value="Ppantetheine_attach_site"/>
</dbReference>
<evidence type="ECO:0000313" key="9">
    <source>
        <dbReference type="EMBL" id="TDV37790.1"/>
    </source>
</evidence>
<protein>
    <recommendedName>
        <fullName evidence="7">Acyl carrier protein</fullName>
        <shortName evidence="7">ACP</shortName>
    </recommendedName>
</protein>
<comment type="similarity">
    <text evidence="7">Belongs to the acyl carrier protein (ACP) family.</text>
</comment>
<comment type="caution">
    <text evidence="9">The sequence shown here is derived from an EMBL/GenBank/DDBJ whole genome shotgun (WGS) entry which is preliminary data.</text>
</comment>
<proteinExistence type="inferred from homology"/>
<evidence type="ECO:0000259" key="8">
    <source>
        <dbReference type="PROSITE" id="PS50075"/>
    </source>
</evidence>
<dbReference type="OrthoDB" id="3395095at2"/>
<reference evidence="9 10" key="1">
    <citation type="submission" date="2019-03" db="EMBL/GenBank/DDBJ databases">
        <title>Genomic Encyclopedia of Archaeal and Bacterial Type Strains, Phase II (KMG-II): from individual species to whole genera.</title>
        <authorList>
            <person name="Goeker M."/>
        </authorList>
    </citation>
    <scope>NUCLEOTIDE SEQUENCE [LARGE SCALE GENOMIC DNA]</scope>
    <source>
        <strain evidence="9 10">DSM 45499</strain>
    </source>
</reference>
<evidence type="ECO:0000256" key="5">
    <source>
        <dbReference type="ARBA" id="ARBA00023098"/>
    </source>
</evidence>
<dbReference type="Pfam" id="PF00550">
    <property type="entry name" value="PP-binding"/>
    <property type="match status" value="1"/>
</dbReference>
<accession>A0A4V6Q6H4</accession>
<keyword evidence="2 7" id="KW-0444">Lipid biosynthesis</keyword>
<dbReference type="EMBL" id="SOCP01000028">
    <property type="protein sequence ID" value="TDV37790.1"/>
    <property type="molecule type" value="Genomic_DNA"/>
</dbReference>
<evidence type="ECO:0000313" key="10">
    <source>
        <dbReference type="Proteomes" id="UP000294927"/>
    </source>
</evidence>
<feature type="modified residue" description="O-(pantetheine 4'-phosphoryl)serine" evidence="7">
    <location>
        <position position="38"/>
    </location>
</feature>
<comment type="PTM">
    <text evidence="7">4'-phosphopantetheine is transferred from CoA to a specific serine of apo-ACP by AcpS. This modification is essential for activity because fatty acids are bound in thioester linkage to the sulfhydryl of the prosthetic group.</text>
</comment>
<dbReference type="AlphaFoldDB" id="A0A4V6Q6H4"/>
<keyword evidence="4 7" id="KW-0276">Fatty acid metabolism</keyword>
<dbReference type="InterPro" id="IPR036736">
    <property type="entry name" value="ACP-like_sf"/>
</dbReference>
<comment type="pathway">
    <text evidence="7">Lipid metabolism; fatty acid biosynthesis.</text>
</comment>
<dbReference type="HAMAP" id="MF_01217">
    <property type="entry name" value="Acyl_carrier"/>
    <property type="match status" value="1"/>
</dbReference>
<keyword evidence="6 7" id="KW-0275">Fatty acid biosynthesis</keyword>
<evidence type="ECO:0000256" key="4">
    <source>
        <dbReference type="ARBA" id="ARBA00022832"/>
    </source>
</evidence>
<dbReference type="GO" id="GO:0005737">
    <property type="term" value="C:cytoplasm"/>
    <property type="evidence" value="ECO:0007669"/>
    <property type="project" value="UniProtKB-SubCell"/>
</dbReference>
<organism evidence="9 10">
    <name type="scientific">Actinophytocola oryzae</name>
    <dbReference type="NCBI Taxonomy" id="502181"/>
    <lineage>
        <taxon>Bacteria</taxon>
        <taxon>Bacillati</taxon>
        <taxon>Actinomycetota</taxon>
        <taxon>Actinomycetes</taxon>
        <taxon>Pseudonocardiales</taxon>
        <taxon>Pseudonocardiaceae</taxon>
    </lineage>
</organism>
<keyword evidence="3 7" id="KW-0597">Phosphoprotein</keyword>
<keyword evidence="1 7" id="KW-0596">Phosphopantetheine</keyword>
<gene>
    <name evidence="7" type="primary">acpP</name>
    <name evidence="9" type="ORF">CLV71_12854</name>
</gene>